<sequence length="389" mass="43598">MSRPTGGHPGRGRQTSQSPPPRGRSQNRSRSPTRRPTGRRPSPPPYIKTSKRRLQKYGKSYARYGCAIVPPGKVIEHYLLRLHNEADAIEATYSEDDDYVYAQWDALLLRCPPIMQEVTHGSEDRIETVKQDLDSAWSLARSDAVQSVGKVIRKWISRTKVDGISIIPPDTTNPADVDEDSKAALGFVNPTTARLLCPYSLDINAPGVRESLEACEVEKDDLPLLFFEDYRVAENSPEVLCGALQSDITYWGYQTIFTSPSSAGKPGRTRRKRSSKPTNCEIAGMSEVTGPSIGFTCLVLRFLLSPSKNFYLVDDEFDYRALYKQIVDFIDKECAMPVVAPETLNDGQRFLKKWNERIFGKQHVVRPEASISTLVERARARVALGDITN</sequence>
<dbReference type="Proteomes" id="UP000077266">
    <property type="component" value="Unassembled WGS sequence"/>
</dbReference>
<proteinExistence type="predicted"/>
<dbReference type="STRING" id="1314781.A0A165K1S8"/>
<gene>
    <name evidence="2" type="ORF">EXIGLDRAFT_765987</name>
</gene>
<keyword evidence="3" id="KW-1185">Reference proteome</keyword>
<name>A0A165K1S8_EXIGL</name>
<evidence type="ECO:0000313" key="3">
    <source>
        <dbReference type="Proteomes" id="UP000077266"/>
    </source>
</evidence>
<dbReference type="InParanoid" id="A0A165K1S8"/>
<reference evidence="2 3" key="1">
    <citation type="journal article" date="2016" name="Mol. Biol. Evol.">
        <title>Comparative Genomics of Early-Diverging Mushroom-Forming Fungi Provides Insights into the Origins of Lignocellulose Decay Capabilities.</title>
        <authorList>
            <person name="Nagy L.G."/>
            <person name="Riley R."/>
            <person name="Tritt A."/>
            <person name="Adam C."/>
            <person name="Daum C."/>
            <person name="Floudas D."/>
            <person name="Sun H."/>
            <person name="Yadav J.S."/>
            <person name="Pangilinan J."/>
            <person name="Larsson K.H."/>
            <person name="Matsuura K."/>
            <person name="Barry K."/>
            <person name="Labutti K."/>
            <person name="Kuo R."/>
            <person name="Ohm R.A."/>
            <person name="Bhattacharya S.S."/>
            <person name="Shirouzu T."/>
            <person name="Yoshinaga Y."/>
            <person name="Martin F.M."/>
            <person name="Grigoriev I.V."/>
            <person name="Hibbett D.S."/>
        </authorList>
    </citation>
    <scope>NUCLEOTIDE SEQUENCE [LARGE SCALE GENOMIC DNA]</scope>
    <source>
        <strain evidence="2 3">HHB12029</strain>
    </source>
</reference>
<dbReference type="InterPro" id="IPR046521">
    <property type="entry name" value="DUF6698"/>
</dbReference>
<dbReference type="Pfam" id="PF20414">
    <property type="entry name" value="DUF6698"/>
    <property type="match status" value="1"/>
</dbReference>
<feature type="compositionally biased region" description="Basic residues" evidence="1">
    <location>
        <begin position="25"/>
        <end position="38"/>
    </location>
</feature>
<evidence type="ECO:0000256" key="1">
    <source>
        <dbReference type="SAM" id="MobiDB-lite"/>
    </source>
</evidence>
<dbReference type="AlphaFoldDB" id="A0A165K1S8"/>
<protein>
    <submittedName>
        <fullName evidence="2">Uncharacterized protein</fullName>
    </submittedName>
</protein>
<feature type="region of interest" description="Disordered" evidence="1">
    <location>
        <begin position="1"/>
        <end position="53"/>
    </location>
</feature>
<dbReference type="OrthoDB" id="3220614at2759"/>
<dbReference type="EMBL" id="KV425953">
    <property type="protein sequence ID" value="KZV95662.1"/>
    <property type="molecule type" value="Genomic_DNA"/>
</dbReference>
<organism evidence="2 3">
    <name type="scientific">Exidia glandulosa HHB12029</name>
    <dbReference type="NCBI Taxonomy" id="1314781"/>
    <lineage>
        <taxon>Eukaryota</taxon>
        <taxon>Fungi</taxon>
        <taxon>Dikarya</taxon>
        <taxon>Basidiomycota</taxon>
        <taxon>Agaricomycotina</taxon>
        <taxon>Agaricomycetes</taxon>
        <taxon>Auriculariales</taxon>
        <taxon>Exidiaceae</taxon>
        <taxon>Exidia</taxon>
    </lineage>
</organism>
<evidence type="ECO:0000313" key="2">
    <source>
        <dbReference type="EMBL" id="KZV95662.1"/>
    </source>
</evidence>
<accession>A0A165K1S8</accession>